<feature type="compositionally biased region" description="Polar residues" evidence="1">
    <location>
        <begin position="347"/>
        <end position="369"/>
    </location>
</feature>
<keyword evidence="3" id="KW-1185">Reference proteome</keyword>
<dbReference type="Proteomes" id="UP000807342">
    <property type="component" value="Unassembled WGS sequence"/>
</dbReference>
<evidence type="ECO:0000313" key="3">
    <source>
        <dbReference type="Proteomes" id="UP000807342"/>
    </source>
</evidence>
<feature type="region of interest" description="Disordered" evidence="1">
    <location>
        <begin position="407"/>
        <end position="498"/>
    </location>
</feature>
<comment type="caution">
    <text evidence="2">The sequence shown here is derived from an EMBL/GenBank/DDBJ whole genome shotgun (WGS) entry which is preliminary data.</text>
</comment>
<gene>
    <name evidence="2" type="ORF">P691DRAFT_808399</name>
</gene>
<feature type="compositionally biased region" description="Low complexity" evidence="1">
    <location>
        <begin position="407"/>
        <end position="424"/>
    </location>
</feature>
<dbReference type="OrthoDB" id="3070254at2759"/>
<feature type="compositionally biased region" description="Polar residues" evidence="1">
    <location>
        <begin position="274"/>
        <end position="300"/>
    </location>
</feature>
<feature type="compositionally biased region" description="Acidic residues" evidence="1">
    <location>
        <begin position="1"/>
        <end position="13"/>
    </location>
</feature>
<organism evidence="2 3">
    <name type="scientific">Macrolepiota fuliginosa MF-IS2</name>
    <dbReference type="NCBI Taxonomy" id="1400762"/>
    <lineage>
        <taxon>Eukaryota</taxon>
        <taxon>Fungi</taxon>
        <taxon>Dikarya</taxon>
        <taxon>Basidiomycota</taxon>
        <taxon>Agaricomycotina</taxon>
        <taxon>Agaricomycetes</taxon>
        <taxon>Agaricomycetidae</taxon>
        <taxon>Agaricales</taxon>
        <taxon>Agaricineae</taxon>
        <taxon>Agaricaceae</taxon>
        <taxon>Macrolepiota</taxon>
    </lineage>
</organism>
<feature type="compositionally biased region" description="Low complexity" evidence="1">
    <location>
        <begin position="456"/>
        <end position="487"/>
    </location>
</feature>
<name>A0A9P5XIY6_9AGAR</name>
<evidence type="ECO:0000313" key="2">
    <source>
        <dbReference type="EMBL" id="KAF9451212.1"/>
    </source>
</evidence>
<proteinExistence type="predicted"/>
<feature type="compositionally biased region" description="Polar residues" evidence="1">
    <location>
        <begin position="58"/>
        <end position="90"/>
    </location>
</feature>
<feature type="region of interest" description="Disordered" evidence="1">
    <location>
        <begin position="1"/>
        <end position="374"/>
    </location>
</feature>
<dbReference type="AlphaFoldDB" id="A0A9P5XIY6"/>
<feature type="compositionally biased region" description="Low complexity" evidence="1">
    <location>
        <begin position="333"/>
        <end position="346"/>
    </location>
</feature>
<evidence type="ECO:0000256" key="1">
    <source>
        <dbReference type="SAM" id="MobiDB-lite"/>
    </source>
</evidence>
<accession>A0A9P5XIY6</accession>
<feature type="compositionally biased region" description="Polar residues" evidence="1">
    <location>
        <begin position="425"/>
        <end position="437"/>
    </location>
</feature>
<feature type="compositionally biased region" description="Basic and acidic residues" evidence="1">
    <location>
        <begin position="14"/>
        <end position="41"/>
    </location>
</feature>
<feature type="non-terminal residue" evidence="2">
    <location>
        <position position="1"/>
    </location>
</feature>
<sequence length="619" mass="65803">DDDDDAVDSEMETDNEHIHHQQEHQEQRHSPEPHSPLREDGNDSDIIEIVKVRRRSAFINSPDNFIGPSQSHTRGPNNKSSFRSRATQAFRSLRGTIRSTSKLTSKTKEPSKSLSKSGTKLKSSSKPGTKSRSKPHARDIFSPVENIPLPDDRPKSPEITRRPSSRLGQLFSPTLKRRPSATSFNTSEPHTSSSYTQQPAASSAPSPTSHQSSTGSDTPSRRSSSSTETHRGQHEEAEDNAPTPKRTSYQRSFGPTPAWPTSMAQEAEHHLPRRSTSPAPTQRAFSPTPSTRQANKSFSVLNLHKIFHKSASSSSGADPPQVGQVPSTTSAYSGSTCPSLSSTSASDWSGPTTPTVDSLPQTPTTPTSFDENETRRTIVPVASCSTVGSAVSLGSSFQSAAVSSISSGTITSSGTAATRGSVSSDVPNSTSTSTMGSQGDGLFFGASGSSDSNQEPPQSSSASIPSTLSANTVSSGGHTSTSRTSTSKIPDPSVTQHTPEFDMSLKLGFDLDLGLGINLSPSESGSILTSNGMARPRVKHARVDPTNSNFARPRGAGIPRSLSLKNIGSKLRLGKQQAPPVPPLPVSSSLGDDDMSVEMKLNSLHFDDLSFDADNFLTR</sequence>
<feature type="compositionally biased region" description="Polar residues" evidence="1">
    <location>
        <begin position="180"/>
        <end position="190"/>
    </location>
</feature>
<feature type="compositionally biased region" description="Low complexity" evidence="1">
    <location>
        <begin position="112"/>
        <end position="128"/>
    </location>
</feature>
<reference evidence="2" key="1">
    <citation type="submission" date="2020-11" db="EMBL/GenBank/DDBJ databases">
        <authorList>
            <consortium name="DOE Joint Genome Institute"/>
            <person name="Ahrendt S."/>
            <person name="Riley R."/>
            <person name="Andreopoulos W."/>
            <person name="Labutti K."/>
            <person name="Pangilinan J."/>
            <person name="Ruiz-Duenas F.J."/>
            <person name="Barrasa J.M."/>
            <person name="Sanchez-Garcia M."/>
            <person name="Camarero S."/>
            <person name="Miyauchi S."/>
            <person name="Serrano A."/>
            <person name="Linde D."/>
            <person name="Babiker R."/>
            <person name="Drula E."/>
            <person name="Ayuso-Fernandez I."/>
            <person name="Pacheco R."/>
            <person name="Padilla G."/>
            <person name="Ferreira P."/>
            <person name="Barriuso J."/>
            <person name="Kellner H."/>
            <person name="Castanera R."/>
            <person name="Alfaro M."/>
            <person name="Ramirez L."/>
            <person name="Pisabarro A.G."/>
            <person name="Kuo A."/>
            <person name="Tritt A."/>
            <person name="Lipzen A."/>
            <person name="He G."/>
            <person name="Yan M."/>
            <person name="Ng V."/>
            <person name="Cullen D."/>
            <person name="Martin F."/>
            <person name="Rosso M.-N."/>
            <person name="Henrissat B."/>
            <person name="Hibbett D."/>
            <person name="Martinez A.T."/>
            <person name="Grigoriev I.V."/>
        </authorList>
    </citation>
    <scope>NUCLEOTIDE SEQUENCE</scope>
    <source>
        <strain evidence="2">MF-IS2</strain>
    </source>
</reference>
<feature type="compositionally biased region" description="Low complexity" evidence="1">
    <location>
        <begin position="191"/>
        <end position="227"/>
    </location>
</feature>
<protein>
    <submittedName>
        <fullName evidence="2">Uncharacterized protein</fullName>
    </submittedName>
</protein>
<dbReference type="EMBL" id="MU151089">
    <property type="protein sequence ID" value="KAF9451212.1"/>
    <property type="molecule type" value="Genomic_DNA"/>
</dbReference>
<feature type="compositionally biased region" description="Basic and acidic residues" evidence="1">
    <location>
        <begin position="150"/>
        <end position="161"/>
    </location>
</feature>